<feature type="domain" description="ABC transporter" evidence="10">
    <location>
        <begin position="2"/>
        <end position="234"/>
    </location>
</feature>
<evidence type="ECO:0000256" key="2">
    <source>
        <dbReference type="ARBA" id="ARBA00022475"/>
    </source>
</evidence>
<evidence type="ECO:0000256" key="4">
    <source>
        <dbReference type="ARBA" id="ARBA00022741"/>
    </source>
</evidence>
<dbReference type="InterPro" id="IPR003593">
    <property type="entry name" value="AAA+_ATPase"/>
</dbReference>
<dbReference type="PANTHER" id="PTHR42798:SF6">
    <property type="entry name" value="CELL DIVISION ATP-BINDING PROTEIN FTSE"/>
    <property type="match status" value="1"/>
</dbReference>
<organism evidence="11 12">
    <name type="scientific">Clostridium frigidicarnis</name>
    <dbReference type="NCBI Taxonomy" id="84698"/>
    <lineage>
        <taxon>Bacteria</taxon>
        <taxon>Bacillati</taxon>
        <taxon>Bacillota</taxon>
        <taxon>Clostridia</taxon>
        <taxon>Eubacteriales</taxon>
        <taxon>Clostridiaceae</taxon>
        <taxon>Clostridium</taxon>
    </lineage>
</organism>
<evidence type="ECO:0000313" key="11">
    <source>
        <dbReference type="EMBL" id="SFB36592.1"/>
    </source>
</evidence>
<sequence length="632" mass="69921">MLSLKNINKRFGNETVLKDLSAEFTGGLNFIIGPSGSGKSTLLKLISGMDNEFDGKILFKGKSLKDFSKSDLNNYYYNSVGFVWQNFQLINHLSVEDNIMLVLNLSPLTSDEKNKKVKLMLNKLGISNLAKSKISKLSGGQKQRVAIARSLIKNPEIIIADEPTGALDAKSSQVIMDVLKNISKERLVIIVTHDKNLIDKNSNCFLLKNGKLKNNFKNEPSVGTVKSDCIRPVLSFKNAIIQAFKNIKGLSLKFALTSVILVLSSFFLLMNLSGQIQNKQDDIYNQLVKERGDNIKDIYVGANTTTSSGRGLQQDAFKTYDVLNGDSGVEYIYAGLSIDDQTINIGDIVKDYKPQNSNCVPTVHKLLSGRMPNSDEMEVAVPKTLLDKFNLKAEDVIGKNLNMTGHQRTSRTTKSNVSLNDLTIVGVIDSTFYGQEKEDFFIYSLKSVNEIFKQTGLDKSKLDARIRAKTLEDILPIVGKLQKAGLTPGGDFSQIQDMLSLKSTNENQGTLISTIFLSLSVIISLSLTIINSYLRKAEHAVLKINGYSNKSILNLTMFEYLQVSLISTILFLITLPILNTLSIKLFDMYISGKNSLYLSIVIVIIQGLVIGFVSSIISFKINPSKNLKIGDV</sequence>
<keyword evidence="4" id="KW-0547">Nucleotide-binding</keyword>
<evidence type="ECO:0000256" key="8">
    <source>
        <dbReference type="ARBA" id="ARBA00038388"/>
    </source>
</evidence>
<evidence type="ECO:0000313" key="12">
    <source>
        <dbReference type="Proteomes" id="UP000198619"/>
    </source>
</evidence>
<dbReference type="AlphaFoldDB" id="A0A1I1AGH7"/>
<dbReference type="RefSeq" id="WP_090042680.1">
    <property type="nucleotide sequence ID" value="NZ_FOKI01000035.1"/>
</dbReference>
<keyword evidence="11" id="KW-0449">Lipoprotein</keyword>
<evidence type="ECO:0000256" key="5">
    <source>
        <dbReference type="ARBA" id="ARBA00022840"/>
    </source>
</evidence>
<dbReference type="GO" id="GO:0016887">
    <property type="term" value="F:ATP hydrolysis activity"/>
    <property type="evidence" value="ECO:0007669"/>
    <property type="project" value="InterPro"/>
</dbReference>
<gene>
    <name evidence="11" type="ORF">SAMN04488528_103515</name>
</gene>
<feature type="transmembrane region" description="Helical" evidence="9">
    <location>
        <begin position="597"/>
        <end position="619"/>
    </location>
</feature>
<evidence type="ECO:0000259" key="10">
    <source>
        <dbReference type="PROSITE" id="PS50893"/>
    </source>
</evidence>
<dbReference type="Gene3D" id="3.40.50.300">
    <property type="entry name" value="P-loop containing nucleotide triphosphate hydrolases"/>
    <property type="match status" value="1"/>
</dbReference>
<dbReference type="Proteomes" id="UP000198619">
    <property type="component" value="Unassembled WGS sequence"/>
</dbReference>
<keyword evidence="3 9" id="KW-0812">Transmembrane</keyword>
<dbReference type="PROSITE" id="PS00211">
    <property type="entry name" value="ABC_TRANSPORTER_1"/>
    <property type="match status" value="1"/>
</dbReference>
<comment type="similarity">
    <text evidence="8">Belongs to the ABC transporter superfamily. Macrolide exporter (TC 3.A.1.122) family.</text>
</comment>
<accession>A0A1I1AGH7</accession>
<protein>
    <submittedName>
        <fullName evidence="11">ABC-type lipoprotein export system, ATPase component</fullName>
    </submittedName>
</protein>
<evidence type="ECO:0000256" key="9">
    <source>
        <dbReference type="SAM" id="Phobius"/>
    </source>
</evidence>
<comment type="subcellular location">
    <subcellularLocation>
        <location evidence="1">Cell inner membrane</location>
        <topology evidence="1">Multi-pass membrane protein</topology>
    </subcellularLocation>
</comment>
<dbReference type="InterPro" id="IPR017871">
    <property type="entry name" value="ABC_transporter-like_CS"/>
</dbReference>
<dbReference type="GO" id="GO:0005524">
    <property type="term" value="F:ATP binding"/>
    <property type="evidence" value="ECO:0007669"/>
    <property type="project" value="UniProtKB-KW"/>
</dbReference>
<feature type="transmembrane region" description="Helical" evidence="9">
    <location>
        <begin position="555"/>
        <end position="577"/>
    </location>
</feature>
<feature type="transmembrane region" description="Helical" evidence="9">
    <location>
        <begin position="250"/>
        <end position="270"/>
    </location>
</feature>
<keyword evidence="5" id="KW-0067">ATP-binding</keyword>
<dbReference type="OrthoDB" id="2079174at2"/>
<dbReference type="SUPFAM" id="SSF52540">
    <property type="entry name" value="P-loop containing nucleoside triphosphate hydrolases"/>
    <property type="match status" value="1"/>
</dbReference>
<keyword evidence="7 9" id="KW-0472">Membrane</keyword>
<dbReference type="Pfam" id="PF02687">
    <property type="entry name" value="FtsX"/>
    <property type="match status" value="1"/>
</dbReference>
<dbReference type="PROSITE" id="PS50893">
    <property type="entry name" value="ABC_TRANSPORTER_2"/>
    <property type="match status" value="1"/>
</dbReference>
<evidence type="ECO:0000256" key="1">
    <source>
        <dbReference type="ARBA" id="ARBA00004429"/>
    </source>
</evidence>
<dbReference type="PANTHER" id="PTHR42798">
    <property type="entry name" value="LIPOPROTEIN-RELEASING SYSTEM ATP-BINDING PROTEIN LOLD"/>
    <property type="match status" value="1"/>
</dbReference>
<feature type="transmembrane region" description="Helical" evidence="9">
    <location>
        <begin position="511"/>
        <end position="534"/>
    </location>
</feature>
<dbReference type="SMART" id="SM00382">
    <property type="entry name" value="AAA"/>
    <property type="match status" value="1"/>
</dbReference>
<dbReference type="STRING" id="84698.SAMN04488528_103515"/>
<name>A0A1I1AGH7_9CLOT</name>
<evidence type="ECO:0000256" key="3">
    <source>
        <dbReference type="ARBA" id="ARBA00022692"/>
    </source>
</evidence>
<dbReference type="InterPro" id="IPR003439">
    <property type="entry name" value="ABC_transporter-like_ATP-bd"/>
</dbReference>
<proteinExistence type="inferred from homology"/>
<keyword evidence="2" id="KW-1003">Cell membrane</keyword>
<dbReference type="InterPro" id="IPR003838">
    <property type="entry name" value="ABC3_permease_C"/>
</dbReference>
<evidence type="ECO:0000256" key="6">
    <source>
        <dbReference type="ARBA" id="ARBA00022989"/>
    </source>
</evidence>
<keyword evidence="12" id="KW-1185">Reference proteome</keyword>
<dbReference type="InterPro" id="IPR027417">
    <property type="entry name" value="P-loop_NTPase"/>
</dbReference>
<dbReference type="EMBL" id="FOKI01000035">
    <property type="protein sequence ID" value="SFB36592.1"/>
    <property type="molecule type" value="Genomic_DNA"/>
</dbReference>
<dbReference type="Pfam" id="PF00005">
    <property type="entry name" value="ABC_tran"/>
    <property type="match status" value="1"/>
</dbReference>
<dbReference type="GO" id="GO:0005886">
    <property type="term" value="C:plasma membrane"/>
    <property type="evidence" value="ECO:0007669"/>
    <property type="project" value="UniProtKB-SubCell"/>
</dbReference>
<evidence type="ECO:0000256" key="7">
    <source>
        <dbReference type="ARBA" id="ARBA00023136"/>
    </source>
</evidence>
<reference evidence="11 12" key="1">
    <citation type="submission" date="2016-10" db="EMBL/GenBank/DDBJ databases">
        <authorList>
            <person name="de Groot N.N."/>
        </authorList>
    </citation>
    <scope>NUCLEOTIDE SEQUENCE [LARGE SCALE GENOMIC DNA]</scope>
    <source>
        <strain evidence="11 12">DSM 12271</strain>
    </source>
</reference>
<keyword evidence="6 9" id="KW-1133">Transmembrane helix</keyword>